<dbReference type="AlphaFoldDB" id="A0A9D9IZJ6"/>
<proteinExistence type="predicted"/>
<name>A0A9D9IZJ6_9BACT</name>
<reference evidence="1" key="2">
    <citation type="journal article" date="2021" name="PeerJ">
        <title>Extensive microbial diversity within the chicken gut microbiome revealed by metagenomics and culture.</title>
        <authorList>
            <person name="Gilroy R."/>
            <person name="Ravi A."/>
            <person name="Getino M."/>
            <person name="Pursley I."/>
            <person name="Horton D.L."/>
            <person name="Alikhan N.F."/>
            <person name="Baker D."/>
            <person name="Gharbi K."/>
            <person name="Hall N."/>
            <person name="Watson M."/>
            <person name="Adriaenssens E.M."/>
            <person name="Foster-Nyarko E."/>
            <person name="Jarju S."/>
            <person name="Secka A."/>
            <person name="Antonio M."/>
            <person name="Oren A."/>
            <person name="Chaudhuri R.R."/>
            <person name="La Ragione R."/>
            <person name="Hildebrand F."/>
            <person name="Pallen M.J."/>
        </authorList>
    </citation>
    <scope>NUCLEOTIDE SEQUENCE</scope>
    <source>
        <strain evidence="1">B3-2255</strain>
    </source>
</reference>
<reference evidence="1" key="1">
    <citation type="submission" date="2020-10" db="EMBL/GenBank/DDBJ databases">
        <authorList>
            <person name="Gilroy R."/>
        </authorList>
    </citation>
    <scope>NUCLEOTIDE SEQUENCE</scope>
    <source>
        <strain evidence="1">B3-2255</strain>
    </source>
</reference>
<evidence type="ECO:0000313" key="2">
    <source>
        <dbReference type="Proteomes" id="UP000823772"/>
    </source>
</evidence>
<comment type="caution">
    <text evidence="1">The sequence shown here is derived from an EMBL/GenBank/DDBJ whole genome shotgun (WGS) entry which is preliminary data.</text>
</comment>
<dbReference type="EMBL" id="JADILY010000060">
    <property type="protein sequence ID" value="MBO8481485.1"/>
    <property type="molecule type" value="Genomic_DNA"/>
</dbReference>
<protein>
    <submittedName>
        <fullName evidence="1">Uncharacterized protein</fullName>
    </submittedName>
</protein>
<sequence length="58" mass="6784">MPRNRNSPQWELKHFTCNGTITELCDDELRYEADLVSWFGETIFAESEGLPDPLLYFS</sequence>
<accession>A0A9D9IZJ6</accession>
<gene>
    <name evidence="1" type="ORF">IAC87_02935</name>
</gene>
<organism evidence="1 2">
    <name type="scientific">Candidatus Merdivivens faecigallinarum</name>
    <dbReference type="NCBI Taxonomy" id="2840871"/>
    <lineage>
        <taxon>Bacteria</taxon>
        <taxon>Pseudomonadati</taxon>
        <taxon>Bacteroidota</taxon>
        <taxon>Bacteroidia</taxon>
        <taxon>Bacteroidales</taxon>
        <taxon>Muribaculaceae</taxon>
        <taxon>Muribaculaceae incertae sedis</taxon>
        <taxon>Candidatus Merdivivens</taxon>
    </lineage>
</organism>
<evidence type="ECO:0000313" key="1">
    <source>
        <dbReference type="EMBL" id="MBO8481485.1"/>
    </source>
</evidence>
<dbReference type="Proteomes" id="UP000823772">
    <property type="component" value="Unassembled WGS sequence"/>
</dbReference>